<keyword evidence="2" id="KW-0479">Metal-binding</keyword>
<feature type="domain" description="DDE Tnp4" evidence="4">
    <location>
        <begin position="42"/>
        <end position="110"/>
    </location>
</feature>
<protein>
    <recommendedName>
        <fullName evidence="4">DDE Tnp4 domain-containing protein</fullName>
    </recommendedName>
</protein>
<evidence type="ECO:0000313" key="6">
    <source>
        <dbReference type="Proteomes" id="UP000594262"/>
    </source>
</evidence>
<organism evidence="5 6">
    <name type="scientific">Clytia hemisphaerica</name>
    <dbReference type="NCBI Taxonomy" id="252671"/>
    <lineage>
        <taxon>Eukaryota</taxon>
        <taxon>Metazoa</taxon>
        <taxon>Cnidaria</taxon>
        <taxon>Hydrozoa</taxon>
        <taxon>Hydroidolina</taxon>
        <taxon>Leptothecata</taxon>
        <taxon>Obeliida</taxon>
        <taxon>Clytiidae</taxon>
        <taxon>Clytia</taxon>
    </lineage>
</organism>
<dbReference type="Pfam" id="PF13359">
    <property type="entry name" value="DDE_Tnp_4"/>
    <property type="match status" value="1"/>
</dbReference>
<reference evidence="5" key="1">
    <citation type="submission" date="2021-01" db="UniProtKB">
        <authorList>
            <consortium name="EnsemblMetazoa"/>
        </authorList>
    </citation>
    <scope>IDENTIFICATION</scope>
</reference>
<dbReference type="OrthoDB" id="5974581at2759"/>
<evidence type="ECO:0000256" key="2">
    <source>
        <dbReference type="ARBA" id="ARBA00022723"/>
    </source>
</evidence>
<dbReference type="InterPro" id="IPR027806">
    <property type="entry name" value="HARBI1_dom"/>
</dbReference>
<name>A0A7M5UW80_9CNID</name>
<dbReference type="PANTHER" id="PTHR23080:SF141">
    <property type="entry name" value="TRANSPOSASE HELIX-TURN-HELIX DOMAIN-CONTAINING PROTEIN"/>
    <property type="match status" value="1"/>
</dbReference>
<dbReference type="AlphaFoldDB" id="A0A7M5UW80"/>
<proteinExistence type="predicted"/>
<sequence>NLVPDVEICYDTLCSKDRAYFNIWKVCITGFDLTAFKHFVRSLETINITSKREKFTKEEIILTKRIAKARIHVERFNERLKKFRLIDRIIPLSLAHMASQLVFVGCMLVNFQEFLCK</sequence>
<evidence type="ECO:0000256" key="3">
    <source>
        <dbReference type="SAM" id="Phobius"/>
    </source>
</evidence>
<dbReference type="PANTHER" id="PTHR23080">
    <property type="entry name" value="THAP DOMAIN PROTEIN"/>
    <property type="match status" value="1"/>
</dbReference>
<evidence type="ECO:0000313" key="5">
    <source>
        <dbReference type="EnsemblMetazoa" id="CLYHEMP005481.1"/>
    </source>
</evidence>
<dbReference type="GO" id="GO:0046872">
    <property type="term" value="F:metal ion binding"/>
    <property type="evidence" value="ECO:0007669"/>
    <property type="project" value="UniProtKB-KW"/>
</dbReference>
<evidence type="ECO:0000259" key="4">
    <source>
        <dbReference type="Pfam" id="PF13359"/>
    </source>
</evidence>
<accession>A0A7M5UW80</accession>
<evidence type="ECO:0000256" key="1">
    <source>
        <dbReference type="ARBA" id="ARBA00001968"/>
    </source>
</evidence>
<feature type="transmembrane region" description="Helical" evidence="3">
    <location>
        <begin position="89"/>
        <end position="111"/>
    </location>
</feature>
<keyword evidence="3" id="KW-0812">Transmembrane</keyword>
<dbReference type="EnsemblMetazoa" id="CLYHEMT005481.1">
    <property type="protein sequence ID" value="CLYHEMP005481.1"/>
    <property type="gene ID" value="CLYHEMG005481"/>
</dbReference>
<keyword evidence="3" id="KW-1133">Transmembrane helix</keyword>
<dbReference type="Proteomes" id="UP000594262">
    <property type="component" value="Unplaced"/>
</dbReference>
<keyword evidence="3" id="KW-0472">Membrane</keyword>
<comment type="cofactor">
    <cofactor evidence="1">
        <name>a divalent metal cation</name>
        <dbReference type="ChEBI" id="CHEBI:60240"/>
    </cofactor>
</comment>
<keyword evidence="6" id="KW-1185">Reference proteome</keyword>